<evidence type="ECO:0000259" key="3">
    <source>
        <dbReference type="Pfam" id="PF18962"/>
    </source>
</evidence>
<dbReference type="InterPro" id="IPR026444">
    <property type="entry name" value="Secre_tail"/>
</dbReference>
<evidence type="ECO:0000256" key="1">
    <source>
        <dbReference type="ARBA" id="ARBA00022729"/>
    </source>
</evidence>
<dbReference type="EMBL" id="FOVI01000006">
    <property type="protein sequence ID" value="SFN48183.1"/>
    <property type="molecule type" value="Genomic_DNA"/>
</dbReference>
<keyword evidence="5" id="KW-1185">Reference proteome</keyword>
<proteinExistence type="predicted"/>
<evidence type="ECO:0000256" key="2">
    <source>
        <dbReference type="SAM" id="SignalP"/>
    </source>
</evidence>
<feature type="domain" description="Secretion system C-terminal sorting" evidence="3">
    <location>
        <begin position="242"/>
        <end position="313"/>
    </location>
</feature>
<dbReference type="STRING" id="913024.SAMN05421741_10630"/>
<dbReference type="NCBIfam" id="TIGR04183">
    <property type="entry name" value="Por_Secre_tail"/>
    <property type="match status" value="1"/>
</dbReference>
<name>A0A1I4ZDT1_9FLAO</name>
<keyword evidence="1 2" id="KW-0732">Signal</keyword>
<dbReference type="Pfam" id="PF18962">
    <property type="entry name" value="Por_Secre_tail"/>
    <property type="match status" value="1"/>
</dbReference>
<protein>
    <submittedName>
        <fullName evidence="4">Por secretion system C-terminal sorting domain-containing protein</fullName>
    </submittedName>
</protein>
<dbReference type="AlphaFoldDB" id="A0A1I4ZDT1"/>
<dbReference type="InterPro" id="IPR032675">
    <property type="entry name" value="LRR_dom_sf"/>
</dbReference>
<sequence length="314" mass="34916">MRKLTIILLTLMPFLTKAQITLIPDQQFEQRLITLNIDSDGIVNGQILTNDALAVTDLYLGGGFINDLSGLQDFISLEKLTCYYNPLNGSFGAPYGIVNISTLINLKELDVRASHLNTIDVSNNALLEKILIGNESGGDIPIISDFTKLDLSNNPNVNYVDATNLFNRFTFLNMRNNTANNVYIDVSSVMINPPTVCIEVDNHIAATNGTAPYDTWVVAGNYYFSDNCVLSVEKFVNENFKIYPNPATDYVSIEQKETNGVTLQSVQILDSSGKWIRSVKENFNQIDVSNLSEGMYLFVIQTDKGNKTEKIIVK</sequence>
<evidence type="ECO:0000313" key="5">
    <source>
        <dbReference type="Proteomes" id="UP000199036"/>
    </source>
</evidence>
<reference evidence="5" key="1">
    <citation type="submission" date="2016-10" db="EMBL/GenBank/DDBJ databases">
        <authorList>
            <person name="Varghese N."/>
            <person name="Submissions S."/>
        </authorList>
    </citation>
    <scope>NUCLEOTIDE SEQUENCE [LARGE SCALE GENOMIC DNA]</scope>
    <source>
        <strain evidence="5">DS-12</strain>
    </source>
</reference>
<feature type="chain" id="PRO_5011453480" evidence="2">
    <location>
        <begin position="19"/>
        <end position="314"/>
    </location>
</feature>
<accession>A0A1I4ZDT1</accession>
<evidence type="ECO:0000313" key="4">
    <source>
        <dbReference type="EMBL" id="SFN48183.1"/>
    </source>
</evidence>
<dbReference type="SUPFAM" id="SSF52058">
    <property type="entry name" value="L domain-like"/>
    <property type="match status" value="1"/>
</dbReference>
<dbReference type="OrthoDB" id="3179827at2"/>
<dbReference type="RefSeq" id="WP_091520667.1">
    <property type="nucleotide sequence ID" value="NZ_FOVI01000006.1"/>
</dbReference>
<dbReference type="Proteomes" id="UP000199036">
    <property type="component" value="Unassembled WGS sequence"/>
</dbReference>
<organism evidence="4 5">
    <name type="scientific">Paenimyroides ummariense</name>
    <dbReference type="NCBI Taxonomy" id="913024"/>
    <lineage>
        <taxon>Bacteria</taxon>
        <taxon>Pseudomonadati</taxon>
        <taxon>Bacteroidota</taxon>
        <taxon>Flavobacteriia</taxon>
        <taxon>Flavobacteriales</taxon>
        <taxon>Flavobacteriaceae</taxon>
        <taxon>Paenimyroides</taxon>
    </lineage>
</organism>
<gene>
    <name evidence="4" type="ORF">SAMN05421741_10630</name>
</gene>
<feature type="signal peptide" evidence="2">
    <location>
        <begin position="1"/>
        <end position="18"/>
    </location>
</feature>
<dbReference type="Gene3D" id="3.80.10.10">
    <property type="entry name" value="Ribonuclease Inhibitor"/>
    <property type="match status" value="1"/>
</dbReference>